<reference evidence="1 2" key="1">
    <citation type="submission" date="2019-07" db="EMBL/GenBank/DDBJ databases">
        <title>Draft Genome Sequence of the first blaOXA-58-Harboring Acinetobacter colistiniresistens clinical isolate from Brazil.</title>
        <authorList>
            <person name="Favaro L.S."/>
            <person name="Paula-Petroli S.B."/>
            <person name="Moura C.F."/>
            <person name="Tognim M.C.B."/>
            <person name="Venancio E.J."/>
            <person name="Yamada-Ogatta S.F."/>
            <person name="Carrara-Marroni F.E."/>
        </authorList>
    </citation>
    <scope>NUCLEOTIDE SEQUENCE [LARGE SCALE GENOMIC DNA]</scope>
    <source>
        <strain evidence="1 2">DL</strain>
    </source>
</reference>
<sequence>MVCTTTRQANQALIKRGNISIWFDPKTQWYAQPQGK</sequence>
<organism evidence="1 2">
    <name type="scientific">Acinetobacter colistiniresistens</name>
    <dbReference type="NCBI Taxonomy" id="280145"/>
    <lineage>
        <taxon>Bacteria</taxon>
        <taxon>Pseudomonadati</taxon>
        <taxon>Pseudomonadota</taxon>
        <taxon>Gammaproteobacteria</taxon>
        <taxon>Moraxellales</taxon>
        <taxon>Moraxellaceae</taxon>
        <taxon>Acinetobacter</taxon>
    </lineage>
</organism>
<gene>
    <name evidence="1" type="ORF">FPV60_11430</name>
</gene>
<protein>
    <submittedName>
        <fullName evidence="1">IS5/IS1182 family transposase</fullName>
    </submittedName>
</protein>
<evidence type="ECO:0000313" key="2">
    <source>
        <dbReference type="Proteomes" id="UP000316981"/>
    </source>
</evidence>
<feature type="non-terminal residue" evidence="1">
    <location>
        <position position="36"/>
    </location>
</feature>
<dbReference type="Proteomes" id="UP000316981">
    <property type="component" value="Unassembled WGS sequence"/>
</dbReference>
<dbReference type="AlphaFoldDB" id="A0A558F5M6"/>
<name>A0A558F5M6_9GAMM</name>
<proteinExistence type="predicted"/>
<accession>A0A558F5M6</accession>
<evidence type="ECO:0000313" key="1">
    <source>
        <dbReference type="EMBL" id="TVT80910.1"/>
    </source>
</evidence>
<dbReference type="EMBL" id="VMTP01000062">
    <property type="protein sequence ID" value="TVT80910.1"/>
    <property type="molecule type" value="Genomic_DNA"/>
</dbReference>
<comment type="caution">
    <text evidence="1">The sequence shown here is derived from an EMBL/GenBank/DDBJ whole genome shotgun (WGS) entry which is preliminary data.</text>
</comment>